<reference evidence="3 5" key="1">
    <citation type="journal article" date="2018" name="Nat. Biotechnol.">
        <title>A standardized bacterial taxonomy based on genome phylogeny substantially revises the tree of life.</title>
        <authorList>
            <person name="Parks D.H."/>
            <person name="Chuvochina M."/>
            <person name="Waite D.W."/>
            <person name="Rinke C."/>
            <person name="Skarshewski A."/>
            <person name="Chaumeil P.A."/>
            <person name="Hugenholtz P."/>
        </authorList>
    </citation>
    <scope>NUCLEOTIDE SEQUENCE [LARGE SCALE GENOMIC DNA]</scope>
    <source>
        <strain evidence="3">UBA12544</strain>
    </source>
</reference>
<organism evidence="3 5">
    <name type="scientific">Caldanaerobacter subterraneus</name>
    <dbReference type="NCBI Taxonomy" id="911092"/>
    <lineage>
        <taxon>Bacteria</taxon>
        <taxon>Bacillati</taxon>
        <taxon>Bacillota</taxon>
        <taxon>Clostridia</taxon>
        <taxon>Thermoanaerobacterales</taxon>
        <taxon>Thermoanaerobacteraceae</taxon>
        <taxon>Caldanaerobacter</taxon>
    </lineage>
</organism>
<sequence>MKKFATVFLCLILVFLAVSPASAFASSKQNKTAVLFILNRMSIKDLNKYELPNIKKLLDIGSLALMNTKTAGSYSEAAAYLTIGTGTRAAAGEIGGLCLNKTEVYGYISAEKLYHLYTGKEVGKSDIVNIGIQDLINQASTLNYTVTPGLLGQLLKENGINVYVFGNADVKTPSGTFYNRYAPLIGMDKNGLVQGDVSEDLLVRDENSPYMVRADYEKLYEKFLEASKDGGLIIIDPGDILRADVFSKYASPSLAHLYREKALQESDRLIGKILANLDLSKDLFIAVTPYPSNQDIQNKNLITPVIVAGPSFSKGFATSNTTKREGIIANLDIAPTILTYFNIKPPVEMLGHPIETIPNSNVLHKLLKANTMIVSVHNARPPILKGYVLVFITLLVLYIGLLFLKKDYLKYLTPLLLGVMTVPLTFLVLPLFGPLSLYWNVFAIILITFVIDAIIMLITKNALDRLMAISLITSLTIIIDLLLNSPLMKNSILGYDVISGARYYGIGNEYMGVLIGSSIMGISLLIEKYQRKTTKIVAFIFFTVAFVLMVLPQFGAKVGGFITGFMAFGTTILMFSGIKMNKKNFLIMFFSMVALLFLMFVASMFWGTTTHMAQTAIIVKTEGINSLLQIFTRKLQMELKLMRYTIWSWVLVISIVVLFIISYKPTGVLQDIFKNHKYVYFGFFGSIIGMLFALGFNDAGIVAAATICIYTIPPILLLLQKKVADINL</sequence>
<feature type="transmembrane region" description="Helical" evidence="1">
    <location>
        <begin position="466"/>
        <end position="483"/>
    </location>
</feature>
<evidence type="ECO:0000313" key="4">
    <source>
        <dbReference type="EMBL" id="TCO68553.1"/>
    </source>
</evidence>
<dbReference type="RefSeq" id="WP_132038776.1">
    <property type="nucleotide sequence ID" value="NZ_DOLB01000172.1"/>
</dbReference>
<keyword evidence="1" id="KW-0812">Transmembrane</keyword>
<reference evidence="4 6" key="2">
    <citation type="submission" date="2019-03" db="EMBL/GenBank/DDBJ databases">
        <title>Genomic Encyclopedia of Type Strains, Phase IV (KMG-IV): sequencing the most valuable type-strain genomes for metagenomic binning, comparative biology and taxonomic classification.</title>
        <authorList>
            <person name="Goeker M."/>
        </authorList>
    </citation>
    <scope>NUCLEOTIDE SEQUENCE [LARGE SCALE GENOMIC DNA]</scope>
    <source>
        <strain evidence="4 6">DSM 13054</strain>
    </source>
</reference>
<feature type="transmembrane region" description="Helical" evidence="1">
    <location>
        <begin position="560"/>
        <end position="578"/>
    </location>
</feature>
<evidence type="ECO:0000256" key="2">
    <source>
        <dbReference type="SAM" id="SignalP"/>
    </source>
</evidence>
<feature type="transmembrane region" description="Helical" evidence="1">
    <location>
        <begin position="411"/>
        <end position="432"/>
    </location>
</feature>
<accession>A0A101E3N8</accession>
<dbReference type="EMBL" id="SLWU01000001">
    <property type="protein sequence ID" value="TCO68553.1"/>
    <property type="molecule type" value="Genomic_DNA"/>
</dbReference>
<gene>
    <name evidence="3" type="ORF">DEA61_11890</name>
    <name evidence="4" type="ORF">EV203_10122</name>
</gene>
<proteinExistence type="predicted"/>
<evidence type="ECO:0000256" key="1">
    <source>
        <dbReference type="SAM" id="Phobius"/>
    </source>
</evidence>
<protein>
    <recommendedName>
        <fullName evidence="7">Phosphoglyceromutase</fullName>
    </recommendedName>
</protein>
<dbReference type="Gene3D" id="3.40.720.10">
    <property type="entry name" value="Alkaline Phosphatase, subunit A"/>
    <property type="match status" value="1"/>
</dbReference>
<keyword evidence="1" id="KW-1133">Transmembrane helix</keyword>
<feature type="transmembrane region" description="Helical" evidence="1">
    <location>
        <begin position="678"/>
        <end position="695"/>
    </location>
</feature>
<feature type="chain" id="PRO_5036003521" description="Phosphoglyceromutase" evidence="2">
    <location>
        <begin position="26"/>
        <end position="728"/>
    </location>
</feature>
<dbReference type="EMBL" id="DOLB01000172">
    <property type="protein sequence ID" value="HBT50444.1"/>
    <property type="molecule type" value="Genomic_DNA"/>
</dbReference>
<name>A0A101E3N8_9THEO</name>
<feature type="transmembrane region" description="Helical" evidence="1">
    <location>
        <begin position="701"/>
        <end position="719"/>
    </location>
</feature>
<dbReference type="InterPro" id="IPR017850">
    <property type="entry name" value="Alkaline_phosphatase_core_sf"/>
</dbReference>
<keyword evidence="1" id="KW-0472">Membrane</keyword>
<evidence type="ECO:0000313" key="6">
    <source>
        <dbReference type="Proteomes" id="UP000294886"/>
    </source>
</evidence>
<evidence type="ECO:0000313" key="3">
    <source>
        <dbReference type="EMBL" id="HBT50444.1"/>
    </source>
</evidence>
<evidence type="ECO:0000313" key="5">
    <source>
        <dbReference type="Proteomes" id="UP000264445"/>
    </source>
</evidence>
<feature type="transmembrane region" description="Helical" evidence="1">
    <location>
        <begin position="646"/>
        <end position="666"/>
    </location>
</feature>
<keyword evidence="2" id="KW-0732">Signal</keyword>
<dbReference type="AlphaFoldDB" id="A0A101E3N8"/>
<dbReference type="SUPFAM" id="SSF53649">
    <property type="entry name" value="Alkaline phosphatase-like"/>
    <property type="match status" value="1"/>
</dbReference>
<feature type="transmembrane region" description="Helical" evidence="1">
    <location>
        <begin position="585"/>
        <end position="606"/>
    </location>
</feature>
<evidence type="ECO:0008006" key="7">
    <source>
        <dbReference type="Google" id="ProtNLM"/>
    </source>
</evidence>
<feature type="signal peptide" evidence="2">
    <location>
        <begin position="1"/>
        <end position="25"/>
    </location>
</feature>
<feature type="transmembrane region" description="Helical" evidence="1">
    <location>
        <begin position="438"/>
        <end position="459"/>
    </location>
</feature>
<comment type="caution">
    <text evidence="3">The sequence shown here is derived from an EMBL/GenBank/DDBJ whole genome shotgun (WGS) entry which is preliminary data.</text>
</comment>
<dbReference type="Proteomes" id="UP000264445">
    <property type="component" value="Unassembled WGS sequence"/>
</dbReference>
<feature type="transmembrane region" description="Helical" evidence="1">
    <location>
        <begin position="503"/>
        <end position="524"/>
    </location>
</feature>
<feature type="transmembrane region" description="Helical" evidence="1">
    <location>
        <begin position="386"/>
        <end position="404"/>
    </location>
</feature>
<feature type="transmembrane region" description="Helical" evidence="1">
    <location>
        <begin position="536"/>
        <end position="554"/>
    </location>
</feature>
<dbReference type="Proteomes" id="UP000294886">
    <property type="component" value="Unassembled WGS sequence"/>
</dbReference>